<dbReference type="RefSeq" id="WP_148928615.1">
    <property type="nucleotide sequence ID" value="NZ_VNHS01000002.1"/>
</dbReference>
<name>A0A5S5CFQ7_9BACL</name>
<evidence type="ECO:0000313" key="2">
    <source>
        <dbReference type="Proteomes" id="UP000323257"/>
    </source>
</evidence>
<dbReference type="Proteomes" id="UP000323257">
    <property type="component" value="Unassembled WGS sequence"/>
</dbReference>
<organism evidence="1 2">
    <name type="scientific">Paenibacillus methanolicus</name>
    <dbReference type="NCBI Taxonomy" id="582686"/>
    <lineage>
        <taxon>Bacteria</taxon>
        <taxon>Bacillati</taxon>
        <taxon>Bacillota</taxon>
        <taxon>Bacilli</taxon>
        <taxon>Bacillales</taxon>
        <taxon>Paenibacillaceae</taxon>
        <taxon>Paenibacillus</taxon>
    </lineage>
</organism>
<dbReference type="AlphaFoldDB" id="A0A5S5CFQ7"/>
<comment type="caution">
    <text evidence="1">The sequence shown here is derived from an EMBL/GenBank/DDBJ whole genome shotgun (WGS) entry which is preliminary data.</text>
</comment>
<sequence>MINLDKRLYQEAFSLNRLVPLKIPSGWLVKYNHFLELDVDRFTDRNFPDWMDFDEDLLMLVCDFRQIIVDLGWYPMGDPKGQYTIMVVAMSEDKDQQADNWLTPLLTFRSRSLPVIQNRINEIMDDVTLGKL</sequence>
<evidence type="ECO:0000313" key="1">
    <source>
        <dbReference type="EMBL" id="TYP78165.1"/>
    </source>
</evidence>
<reference evidence="1 2" key="1">
    <citation type="submission" date="2019-07" db="EMBL/GenBank/DDBJ databases">
        <title>Genomic Encyclopedia of Type Strains, Phase III (KMG-III): the genomes of soil and plant-associated and newly described type strains.</title>
        <authorList>
            <person name="Whitman W."/>
        </authorList>
    </citation>
    <scope>NUCLEOTIDE SEQUENCE [LARGE SCALE GENOMIC DNA]</scope>
    <source>
        <strain evidence="1 2">BL24</strain>
    </source>
</reference>
<accession>A0A5S5CFQ7</accession>
<proteinExistence type="predicted"/>
<protein>
    <submittedName>
        <fullName evidence="1">Uncharacterized protein</fullName>
    </submittedName>
</protein>
<keyword evidence="2" id="KW-1185">Reference proteome</keyword>
<gene>
    <name evidence="1" type="ORF">BCM02_102742</name>
</gene>
<dbReference type="OrthoDB" id="3532550at2"/>
<dbReference type="EMBL" id="VNHS01000002">
    <property type="protein sequence ID" value="TYP78165.1"/>
    <property type="molecule type" value="Genomic_DNA"/>
</dbReference>